<sequence>MPPIAIESTAIHGRAFQTADAMNPVNASAKSSEFERRAGPHGAIKSRAENADYGSVRAMHGGLSHPALL</sequence>
<reference evidence="2" key="1">
    <citation type="submission" date="2016-08" db="EMBL/GenBank/DDBJ databases">
        <authorList>
            <person name="Varghese N."/>
            <person name="Submissions Spin"/>
        </authorList>
    </citation>
    <scope>NUCLEOTIDE SEQUENCE [LARGE SCALE GENOMIC DNA]</scope>
    <source>
        <strain evidence="2">HAMBI 2971</strain>
    </source>
</reference>
<protein>
    <submittedName>
        <fullName evidence="1">Uncharacterized protein</fullName>
    </submittedName>
</protein>
<evidence type="ECO:0000313" key="2">
    <source>
        <dbReference type="Proteomes" id="UP000199435"/>
    </source>
</evidence>
<keyword evidence="2" id="KW-1185">Reference proteome</keyword>
<accession>A0A1C3X4Y4</accession>
<proteinExistence type="predicted"/>
<organism evidence="1 2">
    <name type="scientific">Rhizobium miluonense</name>
    <dbReference type="NCBI Taxonomy" id="411945"/>
    <lineage>
        <taxon>Bacteria</taxon>
        <taxon>Pseudomonadati</taxon>
        <taxon>Pseudomonadota</taxon>
        <taxon>Alphaproteobacteria</taxon>
        <taxon>Hyphomicrobiales</taxon>
        <taxon>Rhizobiaceae</taxon>
        <taxon>Rhizobium/Agrobacterium group</taxon>
        <taxon>Rhizobium</taxon>
    </lineage>
</organism>
<gene>
    <name evidence="1" type="ORF">GA0061102_10587</name>
</gene>
<dbReference type="Proteomes" id="UP000199435">
    <property type="component" value="Unassembled WGS sequence"/>
</dbReference>
<dbReference type="EMBL" id="FMAH01000058">
    <property type="protein sequence ID" value="SCB47235.1"/>
    <property type="molecule type" value="Genomic_DNA"/>
</dbReference>
<name>A0A1C3X4Y4_9HYPH</name>
<dbReference type="STRING" id="411945.GA0061102_10587"/>
<dbReference type="AlphaFoldDB" id="A0A1C3X4Y4"/>
<evidence type="ECO:0000313" key="1">
    <source>
        <dbReference type="EMBL" id="SCB47235.1"/>
    </source>
</evidence>